<dbReference type="Gene3D" id="2.60.130.10">
    <property type="entry name" value="Aromatic compound dioxygenase"/>
    <property type="match status" value="1"/>
</dbReference>
<dbReference type="InterPro" id="IPR000627">
    <property type="entry name" value="Intradiol_dOase_C"/>
</dbReference>
<keyword evidence="6" id="KW-1185">Reference proteome</keyword>
<sequence length="184" mass="19990">MTEQLEPTPGQTVGPFFGFALPYPRGNEIVEPGTPGAVRVHGTVTDGAGQPVPDALLEIWGAAPSGEIVRTGGHLRRDGRFTGWGRAETDREGYYWFRTLEPGVTEPGAAPFYAVTLFARGLPDRLFTRAYLPGANGAFLDALGDRRRTVMCEREPDGALRFDIRMQGEGETVFLDFGGYGPRG</sequence>
<dbReference type="RefSeq" id="WP_192865555.1">
    <property type="nucleotide sequence ID" value="NZ_JADAQT010000113.1"/>
</dbReference>
<gene>
    <name evidence="5" type="primary">pcaG</name>
    <name evidence="5" type="ORF">IHE71_25295</name>
</gene>
<reference evidence="5 6" key="1">
    <citation type="submission" date="2020-10" db="EMBL/GenBank/DDBJ databases">
        <title>Myceligenerans pegani sp. nov., an endophytic actinomycete isolated from Peganum harmala L. in Xinjiang, China.</title>
        <authorList>
            <person name="Xin L."/>
        </authorList>
    </citation>
    <scope>NUCLEOTIDE SEQUENCE [LARGE SCALE GENOMIC DNA]</scope>
    <source>
        <strain evidence="5 6">TRM65318</strain>
    </source>
</reference>
<dbReference type="EMBL" id="JADAQT010000113">
    <property type="protein sequence ID" value="MBE1879012.1"/>
    <property type="molecule type" value="Genomic_DNA"/>
</dbReference>
<comment type="similarity">
    <text evidence="1">Belongs to the intradiol ring-cleavage dioxygenase family.</text>
</comment>
<evidence type="ECO:0000256" key="3">
    <source>
        <dbReference type="ARBA" id="ARBA00023002"/>
    </source>
</evidence>
<evidence type="ECO:0000313" key="6">
    <source>
        <dbReference type="Proteomes" id="UP000625527"/>
    </source>
</evidence>
<name>A0ABR9N5S1_9MICO</name>
<dbReference type="SUPFAM" id="SSF49482">
    <property type="entry name" value="Aromatic compound dioxygenase"/>
    <property type="match status" value="1"/>
</dbReference>
<keyword evidence="3 5" id="KW-0560">Oxidoreductase</keyword>
<proteinExistence type="inferred from homology"/>
<feature type="domain" description="Intradiol ring-cleavage dioxygenases" evidence="4">
    <location>
        <begin position="37"/>
        <end position="103"/>
    </location>
</feature>
<evidence type="ECO:0000256" key="1">
    <source>
        <dbReference type="ARBA" id="ARBA00007825"/>
    </source>
</evidence>
<evidence type="ECO:0000313" key="5">
    <source>
        <dbReference type="EMBL" id="MBE1879012.1"/>
    </source>
</evidence>
<dbReference type="PANTHER" id="PTHR33711">
    <property type="entry name" value="DIOXYGENASE, PUTATIVE (AFU_ORTHOLOGUE AFUA_2G02910)-RELATED"/>
    <property type="match status" value="1"/>
</dbReference>
<dbReference type="GO" id="GO:0018578">
    <property type="term" value="F:protocatechuate 3,4-dioxygenase activity"/>
    <property type="evidence" value="ECO:0007669"/>
    <property type="project" value="UniProtKB-EC"/>
</dbReference>
<comment type="caution">
    <text evidence="5">The sequence shown here is derived from an EMBL/GenBank/DDBJ whole genome shotgun (WGS) entry which is preliminary data.</text>
</comment>
<accession>A0ABR9N5S1</accession>
<dbReference type="InterPro" id="IPR012786">
    <property type="entry name" value="Protocat_dOase_a"/>
</dbReference>
<dbReference type="Pfam" id="PF00775">
    <property type="entry name" value="Dioxygenase_C"/>
    <property type="match status" value="1"/>
</dbReference>
<dbReference type="InterPro" id="IPR050770">
    <property type="entry name" value="Intradiol_RC_Dioxygenase"/>
</dbReference>
<protein>
    <submittedName>
        <fullName evidence="5">Protocatechuate 3,4-dioxygenase subunit alpha</fullName>
        <ecNumber evidence="5">1.13.11.3</ecNumber>
    </submittedName>
</protein>
<dbReference type="PANTHER" id="PTHR33711:SF9">
    <property type="entry name" value="PROTOCATECHUATE 3,4-DIOXYGENASE ALPHA CHAIN"/>
    <property type="match status" value="1"/>
</dbReference>
<dbReference type="InterPro" id="IPR015889">
    <property type="entry name" value="Intradiol_dOase_core"/>
</dbReference>
<dbReference type="EC" id="1.13.11.3" evidence="5"/>
<dbReference type="Proteomes" id="UP000625527">
    <property type="component" value="Unassembled WGS sequence"/>
</dbReference>
<keyword evidence="2" id="KW-0223">Dioxygenase</keyword>
<evidence type="ECO:0000259" key="4">
    <source>
        <dbReference type="Pfam" id="PF00775"/>
    </source>
</evidence>
<dbReference type="NCBIfam" id="TIGR02423">
    <property type="entry name" value="protocat_alph"/>
    <property type="match status" value="1"/>
</dbReference>
<evidence type="ECO:0000256" key="2">
    <source>
        <dbReference type="ARBA" id="ARBA00022964"/>
    </source>
</evidence>
<organism evidence="5 6">
    <name type="scientific">Myceligenerans pegani</name>
    <dbReference type="NCBI Taxonomy" id="2776917"/>
    <lineage>
        <taxon>Bacteria</taxon>
        <taxon>Bacillati</taxon>
        <taxon>Actinomycetota</taxon>
        <taxon>Actinomycetes</taxon>
        <taxon>Micrococcales</taxon>
        <taxon>Promicromonosporaceae</taxon>
        <taxon>Myceligenerans</taxon>
    </lineage>
</organism>